<evidence type="ECO:0000313" key="2">
    <source>
        <dbReference type="WBParaSite" id="MBELARI_LOCUS17079"/>
    </source>
</evidence>
<dbReference type="Proteomes" id="UP000887575">
    <property type="component" value="Unassembled WGS sequence"/>
</dbReference>
<name>A0AAF3ESR4_9BILA</name>
<accession>A0AAF3ESR4</accession>
<organism evidence="1 2">
    <name type="scientific">Mesorhabditis belari</name>
    <dbReference type="NCBI Taxonomy" id="2138241"/>
    <lineage>
        <taxon>Eukaryota</taxon>
        <taxon>Metazoa</taxon>
        <taxon>Ecdysozoa</taxon>
        <taxon>Nematoda</taxon>
        <taxon>Chromadorea</taxon>
        <taxon>Rhabditida</taxon>
        <taxon>Rhabditina</taxon>
        <taxon>Rhabditomorpha</taxon>
        <taxon>Rhabditoidea</taxon>
        <taxon>Rhabditidae</taxon>
        <taxon>Mesorhabditinae</taxon>
        <taxon>Mesorhabditis</taxon>
    </lineage>
</organism>
<dbReference type="AlphaFoldDB" id="A0AAF3ESR4"/>
<sequence length="66" mass="7742">MIRHFFLLMAFVFGVLTTIVPTSWLSFAYSTTKRSFLMLALPDEQEEYCFQSERTTFDNSTISARF</sequence>
<reference evidence="2" key="1">
    <citation type="submission" date="2024-02" db="UniProtKB">
        <authorList>
            <consortium name="WormBaseParasite"/>
        </authorList>
    </citation>
    <scope>IDENTIFICATION</scope>
</reference>
<evidence type="ECO:0000313" key="1">
    <source>
        <dbReference type="Proteomes" id="UP000887575"/>
    </source>
</evidence>
<proteinExistence type="predicted"/>
<protein>
    <submittedName>
        <fullName evidence="2">Secreted protein</fullName>
    </submittedName>
</protein>
<dbReference type="WBParaSite" id="MBELARI_LOCUS17079">
    <property type="protein sequence ID" value="MBELARI_LOCUS17079"/>
    <property type="gene ID" value="MBELARI_LOCUS17079"/>
</dbReference>
<keyword evidence="1" id="KW-1185">Reference proteome</keyword>